<comment type="caution">
    <text evidence="1">The sequence shown here is derived from an EMBL/GenBank/DDBJ whole genome shotgun (WGS) entry which is preliminary data.</text>
</comment>
<gene>
    <name evidence="1" type="ORF">GCM10009838_20670</name>
</gene>
<proteinExistence type="predicted"/>
<name>A0ABN2R513_9ACTN</name>
<keyword evidence="2" id="KW-1185">Reference proteome</keyword>
<accession>A0ABN2R513</accession>
<dbReference type="EMBL" id="BAAAQM010000009">
    <property type="protein sequence ID" value="GAA1963488.1"/>
    <property type="molecule type" value="Genomic_DNA"/>
</dbReference>
<protein>
    <recommendedName>
        <fullName evidence="3">RAMA domain-containing protein</fullName>
    </recommendedName>
</protein>
<organism evidence="1 2">
    <name type="scientific">Catenulispora subtropica</name>
    <dbReference type="NCBI Taxonomy" id="450798"/>
    <lineage>
        <taxon>Bacteria</taxon>
        <taxon>Bacillati</taxon>
        <taxon>Actinomycetota</taxon>
        <taxon>Actinomycetes</taxon>
        <taxon>Catenulisporales</taxon>
        <taxon>Catenulisporaceae</taxon>
        <taxon>Catenulispora</taxon>
    </lineage>
</organism>
<evidence type="ECO:0000313" key="1">
    <source>
        <dbReference type="EMBL" id="GAA1963488.1"/>
    </source>
</evidence>
<reference evidence="1 2" key="1">
    <citation type="journal article" date="2019" name="Int. J. Syst. Evol. Microbiol.">
        <title>The Global Catalogue of Microorganisms (GCM) 10K type strain sequencing project: providing services to taxonomists for standard genome sequencing and annotation.</title>
        <authorList>
            <consortium name="The Broad Institute Genomics Platform"/>
            <consortium name="The Broad Institute Genome Sequencing Center for Infectious Disease"/>
            <person name="Wu L."/>
            <person name="Ma J."/>
        </authorList>
    </citation>
    <scope>NUCLEOTIDE SEQUENCE [LARGE SCALE GENOMIC DNA]</scope>
    <source>
        <strain evidence="1 2">JCM 16013</strain>
    </source>
</reference>
<evidence type="ECO:0000313" key="2">
    <source>
        <dbReference type="Proteomes" id="UP001499854"/>
    </source>
</evidence>
<evidence type="ECO:0008006" key="3">
    <source>
        <dbReference type="Google" id="ProtNLM"/>
    </source>
</evidence>
<sequence length="272" mass="29623">MPPSDAKLGAVDPLSPHVTRALWYVDVLNARGVAVTPHELDRFAITEPPRASIRQLWKYGAAFEVLGEVREAEPVAGYMFAMGWIRGDDRGVELTTKGRAVLSAGADEGQLKQVAEPVVTDIELNPQDPLVFTTLTRRFAEAGAGMLVDPYIKADMLGWLTEATSLSRILISKKENRERSLIAVALDTLPRGNTIEVRATDSPDLHDRCLIAEDGTVRLLGASVTGIGKNQTAIITPDAAIMNAYRTRYESLWKSAERVEPQPVRAAPPAAN</sequence>
<dbReference type="Proteomes" id="UP001499854">
    <property type="component" value="Unassembled WGS sequence"/>
</dbReference>